<feature type="region of interest" description="Disordered" evidence="1">
    <location>
        <begin position="1"/>
        <end position="87"/>
    </location>
</feature>
<feature type="compositionally biased region" description="Basic and acidic residues" evidence="1">
    <location>
        <begin position="78"/>
        <end position="87"/>
    </location>
</feature>
<accession>A0A9N7NTZ2</accession>
<dbReference type="OrthoDB" id="10067222at2759"/>
<gene>
    <name evidence="2" type="ORF">SHERM_04607</name>
</gene>
<comment type="caution">
    <text evidence="2">The sequence shown here is derived from an EMBL/GenBank/DDBJ whole genome shotgun (WGS) entry which is preliminary data.</text>
</comment>
<reference evidence="2" key="1">
    <citation type="submission" date="2019-12" db="EMBL/GenBank/DDBJ databases">
        <authorList>
            <person name="Scholes J."/>
        </authorList>
    </citation>
    <scope>NUCLEOTIDE SEQUENCE</scope>
</reference>
<protein>
    <submittedName>
        <fullName evidence="2">Uncharacterized protein</fullName>
    </submittedName>
</protein>
<keyword evidence="3" id="KW-1185">Reference proteome</keyword>
<name>A0A9N7NTZ2_STRHE</name>
<proteinExistence type="predicted"/>
<feature type="compositionally biased region" description="Basic and acidic residues" evidence="1">
    <location>
        <begin position="35"/>
        <end position="45"/>
    </location>
</feature>
<sequence length="87" mass="9425">MPAREHACGQRTPRARPGSKATLPLTIPRRIFKSSAKDSTRRSMEIELQGGQCGKSAARAWPTTRALGGLTAPTAGRQADDGHMHRF</sequence>
<dbReference type="AlphaFoldDB" id="A0A9N7NTZ2"/>
<dbReference type="Proteomes" id="UP001153555">
    <property type="component" value="Unassembled WGS sequence"/>
</dbReference>
<organism evidence="2 3">
    <name type="scientific">Striga hermonthica</name>
    <name type="common">Purple witchweed</name>
    <name type="synonym">Buchnera hermonthica</name>
    <dbReference type="NCBI Taxonomy" id="68872"/>
    <lineage>
        <taxon>Eukaryota</taxon>
        <taxon>Viridiplantae</taxon>
        <taxon>Streptophyta</taxon>
        <taxon>Embryophyta</taxon>
        <taxon>Tracheophyta</taxon>
        <taxon>Spermatophyta</taxon>
        <taxon>Magnoliopsida</taxon>
        <taxon>eudicotyledons</taxon>
        <taxon>Gunneridae</taxon>
        <taxon>Pentapetalae</taxon>
        <taxon>asterids</taxon>
        <taxon>lamiids</taxon>
        <taxon>Lamiales</taxon>
        <taxon>Orobanchaceae</taxon>
        <taxon>Buchnereae</taxon>
        <taxon>Striga</taxon>
    </lineage>
</organism>
<evidence type="ECO:0000313" key="2">
    <source>
        <dbReference type="EMBL" id="CAA0837973.1"/>
    </source>
</evidence>
<evidence type="ECO:0000313" key="3">
    <source>
        <dbReference type="Proteomes" id="UP001153555"/>
    </source>
</evidence>
<dbReference type="EMBL" id="CACSLK010030835">
    <property type="protein sequence ID" value="CAA0837973.1"/>
    <property type="molecule type" value="Genomic_DNA"/>
</dbReference>
<evidence type="ECO:0000256" key="1">
    <source>
        <dbReference type="SAM" id="MobiDB-lite"/>
    </source>
</evidence>